<dbReference type="EMBL" id="JAAIIF010000005">
    <property type="protein sequence ID" value="NMM95516.1"/>
    <property type="molecule type" value="Genomic_DNA"/>
</dbReference>
<gene>
    <name evidence="3" type="ORF">G1C98_0252</name>
</gene>
<organism evidence="3 4">
    <name type="scientific">Bifidobacterium erythrocebi</name>
    <dbReference type="NCBI Taxonomy" id="2675325"/>
    <lineage>
        <taxon>Bacteria</taxon>
        <taxon>Bacillati</taxon>
        <taxon>Actinomycetota</taxon>
        <taxon>Actinomycetes</taxon>
        <taxon>Bifidobacteriales</taxon>
        <taxon>Bifidobacteriaceae</taxon>
        <taxon>Bifidobacterium</taxon>
    </lineage>
</organism>
<feature type="region of interest" description="Disordered" evidence="1">
    <location>
        <begin position="225"/>
        <end position="272"/>
    </location>
</feature>
<feature type="region of interest" description="Disordered" evidence="1">
    <location>
        <begin position="288"/>
        <end position="358"/>
    </location>
</feature>
<dbReference type="Proteomes" id="UP000529710">
    <property type="component" value="Unassembled WGS sequence"/>
</dbReference>
<comment type="caution">
    <text evidence="3">The sequence shown here is derived from an EMBL/GenBank/DDBJ whole genome shotgun (WGS) entry which is preliminary data.</text>
</comment>
<feature type="transmembrane region" description="Helical" evidence="2">
    <location>
        <begin position="6"/>
        <end position="25"/>
    </location>
</feature>
<feature type="compositionally biased region" description="Basic and acidic residues" evidence="1">
    <location>
        <begin position="315"/>
        <end position="324"/>
    </location>
</feature>
<proteinExistence type="predicted"/>
<evidence type="ECO:0000313" key="3">
    <source>
        <dbReference type="EMBL" id="NMM95516.1"/>
    </source>
</evidence>
<feature type="compositionally biased region" description="Basic and acidic residues" evidence="1">
    <location>
        <begin position="259"/>
        <end position="271"/>
    </location>
</feature>
<evidence type="ECO:0000313" key="4">
    <source>
        <dbReference type="Proteomes" id="UP000529710"/>
    </source>
</evidence>
<evidence type="ECO:0000256" key="2">
    <source>
        <dbReference type="SAM" id="Phobius"/>
    </source>
</evidence>
<keyword evidence="2" id="KW-1133">Transmembrane helix</keyword>
<reference evidence="3 4" key="1">
    <citation type="submission" date="2020-02" db="EMBL/GenBank/DDBJ databases">
        <title>Characterization of phylogenetic diversity of novel bifidobacterial species isolated in Czech ZOOs.</title>
        <authorList>
            <person name="Lugli G.A."/>
            <person name="Vera N.B."/>
            <person name="Ventura M."/>
        </authorList>
    </citation>
    <scope>NUCLEOTIDE SEQUENCE [LARGE SCALE GENOMIC DNA]</scope>
    <source>
        <strain evidence="3 4">DSM 109960</strain>
    </source>
</reference>
<sequence length="392" mass="42450">MGYDSLSTVIVAVIVILGIAVWLPLRTSNSMKQVLEHRADKFSASLHLVDEHSGTRFSDGQTHMEGVGMQPNTKQPGMPTAERVAQVRSLRRAAIKRRRIIVATLALITVVVLVCAFSLRFSPLYALIPAALLVVVLACGVHAAKQAREWEHELSLARKRVAGNKAVAQAQKKAREEQAAQHARQQAQEQAQAVAAAAAAAAEPPTDEMTQREIRQVLRKAQIEQRKALDEHAAQQAKEQAREQGKEPAKAEVAVVERPLPEPRSESETVREAGAQDLISFSLGRPRVDAAAAESAQDDPRSLEIKSTRQVSKAEPVDTAEREALAAQAKMETEPARQQGEAADAQAVKNGETSDVDSFHKAEEEAQVAVPAATSDSLGSNLEEILARRVAQ</sequence>
<keyword evidence="4" id="KW-1185">Reference proteome</keyword>
<feature type="region of interest" description="Disordered" evidence="1">
    <location>
        <begin position="167"/>
        <end position="188"/>
    </location>
</feature>
<feature type="compositionally biased region" description="Basic and acidic residues" evidence="1">
    <location>
        <begin position="225"/>
        <end position="250"/>
    </location>
</feature>
<accession>A0A7Y0EUC7</accession>
<feature type="transmembrane region" description="Helical" evidence="2">
    <location>
        <begin position="100"/>
        <end position="119"/>
    </location>
</feature>
<keyword evidence="2" id="KW-0472">Membrane</keyword>
<dbReference type="AlphaFoldDB" id="A0A7Y0EUC7"/>
<keyword evidence="2" id="KW-0812">Transmembrane</keyword>
<feature type="transmembrane region" description="Helical" evidence="2">
    <location>
        <begin position="125"/>
        <end position="144"/>
    </location>
</feature>
<name>A0A7Y0EUC7_9BIFI</name>
<evidence type="ECO:0000256" key="1">
    <source>
        <dbReference type="SAM" id="MobiDB-lite"/>
    </source>
</evidence>
<protein>
    <recommendedName>
        <fullName evidence="5">Membrane associated protein</fullName>
    </recommendedName>
</protein>
<evidence type="ECO:0008006" key="5">
    <source>
        <dbReference type="Google" id="ProtNLM"/>
    </source>
</evidence>
<feature type="compositionally biased region" description="Basic and acidic residues" evidence="1">
    <location>
        <begin position="298"/>
        <end position="307"/>
    </location>
</feature>